<name>A0A397G8R6_9GLOM</name>
<dbReference type="Pfam" id="PF08318">
    <property type="entry name" value="COG4_m"/>
    <property type="match status" value="1"/>
</dbReference>
<gene>
    <name evidence="2" type="ORF">Glove_655g9</name>
</gene>
<evidence type="ECO:0000313" key="2">
    <source>
        <dbReference type="EMBL" id="RHZ45766.1"/>
    </source>
</evidence>
<dbReference type="AlphaFoldDB" id="A0A397G8R6"/>
<keyword evidence="3" id="KW-1185">Reference proteome</keyword>
<dbReference type="EMBL" id="PQFF01000539">
    <property type="protein sequence ID" value="RHZ45766.1"/>
    <property type="molecule type" value="Genomic_DNA"/>
</dbReference>
<dbReference type="STRING" id="1348612.A0A397G8R6"/>
<evidence type="ECO:0000313" key="3">
    <source>
        <dbReference type="Proteomes" id="UP000266861"/>
    </source>
</evidence>
<dbReference type="Proteomes" id="UP000266861">
    <property type="component" value="Unassembled WGS sequence"/>
</dbReference>
<dbReference type="InterPro" id="IPR013167">
    <property type="entry name" value="COG4_M"/>
</dbReference>
<dbReference type="OrthoDB" id="47059at2759"/>
<accession>A0A397G8R6</accession>
<evidence type="ECO:0000259" key="1">
    <source>
        <dbReference type="Pfam" id="PF08318"/>
    </source>
</evidence>
<feature type="domain" description="COG4 transport protein middle alpha-helical bundle" evidence="1">
    <location>
        <begin position="13"/>
        <end position="90"/>
    </location>
</feature>
<organism evidence="2 3">
    <name type="scientific">Diversispora epigaea</name>
    <dbReference type="NCBI Taxonomy" id="1348612"/>
    <lineage>
        <taxon>Eukaryota</taxon>
        <taxon>Fungi</taxon>
        <taxon>Fungi incertae sedis</taxon>
        <taxon>Mucoromycota</taxon>
        <taxon>Glomeromycotina</taxon>
        <taxon>Glomeromycetes</taxon>
        <taxon>Diversisporales</taxon>
        <taxon>Diversisporaceae</taxon>
        <taxon>Diversispora</taxon>
    </lineage>
</organism>
<comment type="caution">
    <text evidence="2">The sequence shown here is derived from an EMBL/GenBank/DDBJ whole genome shotgun (WGS) entry which is preliminary data.</text>
</comment>
<reference evidence="2 3" key="1">
    <citation type="submission" date="2018-08" db="EMBL/GenBank/DDBJ databases">
        <title>Genome and evolution of the arbuscular mycorrhizal fungus Diversispora epigaea (formerly Glomus versiforme) and its bacterial endosymbionts.</title>
        <authorList>
            <person name="Sun X."/>
            <person name="Fei Z."/>
            <person name="Harrison M."/>
        </authorList>
    </citation>
    <scope>NUCLEOTIDE SEQUENCE [LARGE SCALE GENOMIC DNA]</scope>
    <source>
        <strain evidence="2 3">IT104</strain>
    </source>
</reference>
<sequence>MTSLSAKFISEKYLEYFENREKILDARLRDLESAQIKRRSENQFYGLKLHENIATIICQHQLVVEAHYGPDKMIRVIERHQEECDRQDTRLTCKRYTLALRYF</sequence>
<proteinExistence type="predicted"/>
<protein>
    <recommendedName>
        <fullName evidence="1">COG4 transport protein middle alpha-helical bundle domain-containing protein</fullName>
    </recommendedName>
</protein>